<evidence type="ECO:0000259" key="7">
    <source>
        <dbReference type="PROSITE" id="PS50022"/>
    </source>
</evidence>
<dbReference type="OrthoDB" id="9804511at2"/>
<name>A0A495XEY4_9PSEU</name>
<keyword evidence="2" id="KW-0378">Hydrolase</keyword>
<dbReference type="Gene3D" id="2.60.120.260">
    <property type="entry name" value="Galactose-binding domain-like"/>
    <property type="match status" value="1"/>
</dbReference>
<keyword evidence="1 6" id="KW-0732">Signal</keyword>
<evidence type="ECO:0000256" key="2">
    <source>
        <dbReference type="ARBA" id="ARBA00022801"/>
    </source>
</evidence>
<dbReference type="EMBL" id="RBXR01000001">
    <property type="protein sequence ID" value="RKT72820.1"/>
    <property type="molecule type" value="Genomic_DNA"/>
</dbReference>
<dbReference type="RefSeq" id="WP_121226144.1">
    <property type="nucleotide sequence ID" value="NZ_JBIUBA010000043.1"/>
</dbReference>
<evidence type="ECO:0000313" key="9">
    <source>
        <dbReference type="EMBL" id="RKT72820.1"/>
    </source>
</evidence>
<evidence type="ECO:0000313" key="10">
    <source>
        <dbReference type="Proteomes" id="UP000272729"/>
    </source>
</evidence>
<dbReference type="PROSITE" id="PS50022">
    <property type="entry name" value="FA58C_3"/>
    <property type="match status" value="1"/>
</dbReference>
<dbReference type="InterPro" id="IPR013783">
    <property type="entry name" value="Ig-like_fold"/>
</dbReference>
<evidence type="ECO:0000256" key="1">
    <source>
        <dbReference type="ARBA" id="ARBA00022729"/>
    </source>
</evidence>
<dbReference type="InterPro" id="IPR000421">
    <property type="entry name" value="FA58C"/>
</dbReference>
<gene>
    <name evidence="9" type="ORF">DFJ66_6144</name>
</gene>
<dbReference type="SUPFAM" id="SSF49265">
    <property type="entry name" value="Fibronectin type III"/>
    <property type="match status" value="1"/>
</dbReference>
<evidence type="ECO:0000259" key="8">
    <source>
        <dbReference type="PROSITE" id="PS50853"/>
    </source>
</evidence>
<evidence type="ECO:0000256" key="3">
    <source>
        <dbReference type="ARBA" id="ARBA00023277"/>
    </source>
</evidence>
<feature type="signal peptide" evidence="6">
    <location>
        <begin position="1"/>
        <end position="21"/>
    </location>
</feature>
<dbReference type="SMART" id="SM00060">
    <property type="entry name" value="FN3"/>
    <property type="match status" value="1"/>
</dbReference>
<dbReference type="SUPFAM" id="SSF49785">
    <property type="entry name" value="Galactose-binding domain-like"/>
    <property type="match status" value="1"/>
</dbReference>
<keyword evidence="4" id="KW-0326">Glycosidase</keyword>
<dbReference type="GO" id="GO:0016798">
    <property type="term" value="F:hydrolase activity, acting on glycosyl bonds"/>
    <property type="evidence" value="ECO:0007669"/>
    <property type="project" value="UniProtKB-KW"/>
</dbReference>
<dbReference type="Proteomes" id="UP000272729">
    <property type="component" value="Unassembled WGS sequence"/>
</dbReference>
<organism evidence="9 10">
    <name type="scientific">Saccharothrix variisporea</name>
    <dbReference type="NCBI Taxonomy" id="543527"/>
    <lineage>
        <taxon>Bacteria</taxon>
        <taxon>Bacillati</taxon>
        <taxon>Actinomycetota</taxon>
        <taxon>Actinomycetes</taxon>
        <taxon>Pseudonocardiales</taxon>
        <taxon>Pseudonocardiaceae</taxon>
        <taxon>Saccharothrix</taxon>
    </lineage>
</organism>
<feature type="chain" id="PRO_5019739352" evidence="6">
    <location>
        <begin position="22"/>
        <end position="519"/>
    </location>
</feature>
<dbReference type="GO" id="GO:0003993">
    <property type="term" value="F:acid phosphatase activity"/>
    <property type="evidence" value="ECO:0007669"/>
    <property type="project" value="InterPro"/>
</dbReference>
<dbReference type="Pfam" id="PF00041">
    <property type="entry name" value="fn3"/>
    <property type="match status" value="1"/>
</dbReference>
<dbReference type="AlphaFoldDB" id="A0A495XEY4"/>
<sequence>MRRVAPFAAAAALLVAIPLTAASAPADVLLSQGRPTTTSSIEDPTLAGQFAVDGRRDTRWASAPGLDPQWLAVDLGGAAEVHQVLVHWEDAYASQYKVQISSDGSAWTDISGRTTGDGDTDTHSGLNATGRYLRVLGTQRATEWGYSIWELEVFGVRGSSDTTPPTAPTGLQVTGTTASSASLAWTAATDNVGVAAYDVLRGGVVVGTTTTTAYTDSGLAPSTGYDYTVRARDAAGNTSAPSNQVRATTGAGTGSFVVAAAGDIAERCTASDPKCVHPKTARLVEQANPVAVITMGDNQYDDAHLSDFQNYYDTTWGRFKAKTKPSPGNHETYADPPMSGYKGYFGSIATPQGTTYYSWEYGNWHFIALDSNQSSASGSAQLEWLKRDLTANTRGCVAAYFHHPRWSSGEHGNNTSVSGLWNTLVANKADLVLNGHDHHYERIKPLDAAGKPSTSGTRSVIGGGGGAQLYKVSANPTITEFARSTHGVLKLTLTDSTYSWQFLGLDGKPVDSTPTYTCH</sequence>
<dbReference type="InterPro" id="IPR004843">
    <property type="entry name" value="Calcineurin-like_PHP"/>
</dbReference>
<dbReference type="InterPro" id="IPR008979">
    <property type="entry name" value="Galactose-bd-like_sf"/>
</dbReference>
<dbReference type="Pfam" id="PF00149">
    <property type="entry name" value="Metallophos"/>
    <property type="match status" value="1"/>
</dbReference>
<reference evidence="9 10" key="1">
    <citation type="submission" date="2018-10" db="EMBL/GenBank/DDBJ databases">
        <title>Sequencing the genomes of 1000 actinobacteria strains.</title>
        <authorList>
            <person name="Klenk H.-P."/>
        </authorList>
    </citation>
    <scope>NUCLEOTIDE SEQUENCE [LARGE SCALE GENOMIC DNA]</scope>
    <source>
        <strain evidence="9 10">DSM 43911</strain>
    </source>
</reference>
<evidence type="ECO:0000256" key="6">
    <source>
        <dbReference type="SAM" id="SignalP"/>
    </source>
</evidence>
<proteinExistence type="predicted"/>
<comment type="caution">
    <text evidence="9">The sequence shown here is derived from an EMBL/GenBank/DDBJ whole genome shotgun (WGS) entry which is preliminary data.</text>
</comment>
<dbReference type="InterPro" id="IPR029052">
    <property type="entry name" value="Metallo-depent_PP-like"/>
</dbReference>
<dbReference type="PANTHER" id="PTHR22953:SF153">
    <property type="entry name" value="PURPLE ACID PHOSPHATASE"/>
    <property type="match status" value="1"/>
</dbReference>
<dbReference type="PANTHER" id="PTHR22953">
    <property type="entry name" value="ACID PHOSPHATASE RELATED"/>
    <property type="match status" value="1"/>
</dbReference>
<dbReference type="SUPFAM" id="SSF56300">
    <property type="entry name" value="Metallo-dependent phosphatases"/>
    <property type="match status" value="1"/>
</dbReference>
<dbReference type="GO" id="GO:0000272">
    <property type="term" value="P:polysaccharide catabolic process"/>
    <property type="evidence" value="ECO:0007669"/>
    <property type="project" value="UniProtKB-KW"/>
</dbReference>
<dbReference type="Gene3D" id="2.60.40.10">
    <property type="entry name" value="Immunoglobulins"/>
    <property type="match status" value="1"/>
</dbReference>
<accession>A0A495XEY4</accession>
<keyword evidence="10" id="KW-1185">Reference proteome</keyword>
<dbReference type="InterPro" id="IPR039331">
    <property type="entry name" value="PAPs-like"/>
</dbReference>
<dbReference type="Pfam" id="PF00754">
    <property type="entry name" value="F5_F8_type_C"/>
    <property type="match status" value="1"/>
</dbReference>
<dbReference type="InterPro" id="IPR036116">
    <property type="entry name" value="FN3_sf"/>
</dbReference>
<dbReference type="InterPro" id="IPR003961">
    <property type="entry name" value="FN3_dom"/>
</dbReference>
<dbReference type="CDD" id="cd00063">
    <property type="entry name" value="FN3"/>
    <property type="match status" value="1"/>
</dbReference>
<dbReference type="Gene3D" id="3.60.21.10">
    <property type="match status" value="1"/>
</dbReference>
<keyword evidence="3" id="KW-0119">Carbohydrate metabolism</keyword>
<feature type="domain" description="Fibronectin type-III" evidence="8">
    <location>
        <begin position="167"/>
        <end position="252"/>
    </location>
</feature>
<evidence type="ECO:0000256" key="5">
    <source>
        <dbReference type="ARBA" id="ARBA00023326"/>
    </source>
</evidence>
<dbReference type="PROSITE" id="PS50853">
    <property type="entry name" value="FN3"/>
    <property type="match status" value="1"/>
</dbReference>
<protein>
    <submittedName>
        <fullName evidence="9">Calcineurin-like phosphoesterase family protein</fullName>
    </submittedName>
</protein>
<dbReference type="FunFam" id="2.60.40.10:FF:001114">
    <property type="entry name" value="Chitinase A1"/>
    <property type="match status" value="1"/>
</dbReference>
<keyword evidence="5" id="KW-0624">Polysaccharide degradation</keyword>
<feature type="domain" description="F5/8 type C" evidence="7">
    <location>
        <begin position="14"/>
        <end position="156"/>
    </location>
</feature>
<evidence type="ECO:0000256" key="4">
    <source>
        <dbReference type="ARBA" id="ARBA00023295"/>
    </source>
</evidence>